<organism evidence="3">
    <name type="scientific">Laccaria bicolor (strain S238N-H82 / ATCC MYA-4686)</name>
    <name type="common">Bicoloured deceiver</name>
    <name type="synonym">Laccaria laccata var. bicolor</name>
    <dbReference type="NCBI Taxonomy" id="486041"/>
    <lineage>
        <taxon>Eukaryota</taxon>
        <taxon>Fungi</taxon>
        <taxon>Dikarya</taxon>
        <taxon>Basidiomycota</taxon>
        <taxon>Agaricomycotina</taxon>
        <taxon>Agaricomycetes</taxon>
        <taxon>Agaricomycetidae</taxon>
        <taxon>Agaricales</taxon>
        <taxon>Agaricineae</taxon>
        <taxon>Hydnangiaceae</taxon>
        <taxon>Laccaria</taxon>
    </lineage>
</organism>
<dbReference type="RefSeq" id="XP_001885460.1">
    <property type="nucleotide sequence ID" value="XM_001885425.1"/>
</dbReference>
<dbReference type="GeneID" id="6081053"/>
<evidence type="ECO:0000313" key="2">
    <source>
        <dbReference type="EMBL" id="EDR03892.1"/>
    </source>
</evidence>
<keyword evidence="3" id="KW-1185">Reference proteome</keyword>
<feature type="compositionally biased region" description="Basic and acidic residues" evidence="1">
    <location>
        <begin position="63"/>
        <end position="73"/>
    </location>
</feature>
<reference evidence="2 3" key="1">
    <citation type="journal article" date="2008" name="Nature">
        <title>The genome of Laccaria bicolor provides insights into mycorrhizal symbiosis.</title>
        <authorList>
            <person name="Martin F."/>
            <person name="Aerts A."/>
            <person name="Ahren D."/>
            <person name="Brun A."/>
            <person name="Danchin E.G.J."/>
            <person name="Duchaussoy F."/>
            <person name="Gibon J."/>
            <person name="Kohler A."/>
            <person name="Lindquist E."/>
            <person name="Pereda V."/>
            <person name="Salamov A."/>
            <person name="Shapiro H.J."/>
            <person name="Wuyts J."/>
            <person name="Blaudez D."/>
            <person name="Buee M."/>
            <person name="Brokstein P."/>
            <person name="Canbaeck B."/>
            <person name="Cohen D."/>
            <person name="Courty P.E."/>
            <person name="Coutinho P.M."/>
            <person name="Delaruelle C."/>
            <person name="Detter J.C."/>
            <person name="Deveau A."/>
            <person name="DiFazio S."/>
            <person name="Duplessis S."/>
            <person name="Fraissinet-Tachet L."/>
            <person name="Lucic E."/>
            <person name="Frey-Klett P."/>
            <person name="Fourrey C."/>
            <person name="Feussner I."/>
            <person name="Gay G."/>
            <person name="Grimwood J."/>
            <person name="Hoegger P.J."/>
            <person name="Jain P."/>
            <person name="Kilaru S."/>
            <person name="Labbe J."/>
            <person name="Lin Y.C."/>
            <person name="Legue V."/>
            <person name="Le Tacon F."/>
            <person name="Marmeisse R."/>
            <person name="Melayah D."/>
            <person name="Montanini B."/>
            <person name="Muratet M."/>
            <person name="Nehls U."/>
            <person name="Niculita-Hirzel H."/>
            <person name="Oudot-Le Secq M.P."/>
            <person name="Peter M."/>
            <person name="Quesneville H."/>
            <person name="Rajashekar B."/>
            <person name="Reich M."/>
            <person name="Rouhier N."/>
            <person name="Schmutz J."/>
            <person name="Yin T."/>
            <person name="Chalot M."/>
            <person name="Henrissat B."/>
            <person name="Kuees U."/>
            <person name="Lucas S."/>
            <person name="Van de Peer Y."/>
            <person name="Podila G.K."/>
            <person name="Polle A."/>
            <person name="Pukkila P.J."/>
            <person name="Richardson P.M."/>
            <person name="Rouze P."/>
            <person name="Sanders I.R."/>
            <person name="Stajich J.E."/>
            <person name="Tunlid A."/>
            <person name="Tuskan G."/>
            <person name="Grigoriev I.V."/>
        </authorList>
    </citation>
    <scope>NUCLEOTIDE SEQUENCE [LARGE SCALE GENOMIC DNA]</scope>
    <source>
        <strain evidence="3">S238N-H82 / ATCC MYA-4686</strain>
    </source>
</reference>
<evidence type="ECO:0000256" key="1">
    <source>
        <dbReference type="SAM" id="MobiDB-lite"/>
    </source>
</evidence>
<dbReference type="EMBL" id="DS547121">
    <property type="protein sequence ID" value="EDR03892.1"/>
    <property type="molecule type" value="Genomic_DNA"/>
</dbReference>
<accession>B0DN87</accession>
<dbReference type="KEGG" id="lbc:LACBIDRAFT_306529"/>
<feature type="compositionally biased region" description="Polar residues" evidence="1">
    <location>
        <begin position="31"/>
        <end position="43"/>
    </location>
</feature>
<dbReference type="HOGENOM" id="CLU_1938524_0_0_1"/>
<gene>
    <name evidence="2" type="ORF">LACBIDRAFT_306529</name>
</gene>
<dbReference type="AlphaFoldDB" id="B0DN87"/>
<protein>
    <submittedName>
        <fullName evidence="2">Predicted protein</fullName>
    </submittedName>
</protein>
<dbReference type="InParanoid" id="B0DN87"/>
<dbReference type="Proteomes" id="UP000001194">
    <property type="component" value="Unassembled WGS sequence"/>
</dbReference>
<name>B0DN87_LACBS</name>
<feature type="region of interest" description="Disordered" evidence="1">
    <location>
        <begin position="1"/>
        <end position="75"/>
    </location>
</feature>
<dbReference type="OrthoDB" id="3092364at2759"/>
<evidence type="ECO:0000313" key="3">
    <source>
        <dbReference type="Proteomes" id="UP000001194"/>
    </source>
</evidence>
<proteinExistence type="predicted"/>
<feature type="compositionally biased region" description="Polar residues" evidence="1">
    <location>
        <begin position="1"/>
        <end position="14"/>
    </location>
</feature>
<sequence>MSNQPKDSSLNPLSSLKKVFARLRSPKPRSANDSTGAARSSSAPPIMRIPSSTIHAPDTGRAVADDQAGHPSHETVQLLQQPSPVLIGPPKSDSCTLTAPPSNLPIADPGLESASKFYNKFLQFISDASSPCRSFNYY</sequence>